<feature type="signal peptide" evidence="2">
    <location>
        <begin position="1"/>
        <end position="21"/>
    </location>
</feature>
<feature type="compositionally biased region" description="Low complexity" evidence="1">
    <location>
        <begin position="122"/>
        <end position="141"/>
    </location>
</feature>
<comment type="caution">
    <text evidence="3">The sequence shown here is derived from an EMBL/GenBank/DDBJ whole genome shotgun (WGS) entry which is preliminary data.</text>
</comment>
<evidence type="ECO:0000256" key="1">
    <source>
        <dbReference type="SAM" id="MobiDB-lite"/>
    </source>
</evidence>
<feature type="region of interest" description="Disordered" evidence="1">
    <location>
        <begin position="260"/>
        <end position="308"/>
    </location>
</feature>
<reference evidence="3 4" key="1">
    <citation type="journal article" date="2018" name="New Phytol.">
        <title>Phylogenomics of Endogonaceae and evolution of mycorrhizas within Mucoromycota.</title>
        <authorList>
            <person name="Chang Y."/>
            <person name="Desiro A."/>
            <person name="Na H."/>
            <person name="Sandor L."/>
            <person name="Lipzen A."/>
            <person name="Clum A."/>
            <person name="Barry K."/>
            <person name="Grigoriev I.V."/>
            <person name="Martin F.M."/>
            <person name="Stajich J.E."/>
            <person name="Smith M.E."/>
            <person name="Bonito G."/>
            <person name="Spatafora J.W."/>
        </authorList>
    </citation>
    <scope>NUCLEOTIDE SEQUENCE [LARGE SCALE GENOMIC DNA]</scope>
    <source>
        <strain evidence="3 4">AD002</strain>
    </source>
</reference>
<keyword evidence="4" id="KW-1185">Reference proteome</keyword>
<keyword evidence="2" id="KW-0732">Signal</keyword>
<feature type="chain" id="PRO_5019584114" evidence="2">
    <location>
        <begin position="22"/>
        <end position="308"/>
    </location>
</feature>
<dbReference type="EMBL" id="RBNJ01009604">
    <property type="protein sequence ID" value="RUS26816.1"/>
    <property type="molecule type" value="Genomic_DNA"/>
</dbReference>
<dbReference type="Proteomes" id="UP000274822">
    <property type="component" value="Unassembled WGS sequence"/>
</dbReference>
<name>A0A433QAJ3_9FUNG</name>
<proteinExistence type="predicted"/>
<dbReference type="AlphaFoldDB" id="A0A433QAJ3"/>
<evidence type="ECO:0000256" key="2">
    <source>
        <dbReference type="SAM" id="SignalP"/>
    </source>
</evidence>
<protein>
    <submittedName>
        <fullName evidence="3">Uncharacterized protein</fullName>
    </submittedName>
</protein>
<organism evidence="3 4">
    <name type="scientific">Jimgerdemannia flammicorona</name>
    <dbReference type="NCBI Taxonomy" id="994334"/>
    <lineage>
        <taxon>Eukaryota</taxon>
        <taxon>Fungi</taxon>
        <taxon>Fungi incertae sedis</taxon>
        <taxon>Mucoromycota</taxon>
        <taxon>Mucoromycotina</taxon>
        <taxon>Endogonomycetes</taxon>
        <taxon>Endogonales</taxon>
        <taxon>Endogonaceae</taxon>
        <taxon>Jimgerdemannia</taxon>
    </lineage>
</organism>
<accession>A0A433QAJ3</accession>
<feature type="region of interest" description="Disordered" evidence="1">
    <location>
        <begin position="118"/>
        <end position="150"/>
    </location>
</feature>
<feature type="compositionally biased region" description="Low complexity" evidence="1">
    <location>
        <begin position="260"/>
        <end position="274"/>
    </location>
</feature>
<evidence type="ECO:0000313" key="4">
    <source>
        <dbReference type="Proteomes" id="UP000274822"/>
    </source>
</evidence>
<evidence type="ECO:0000313" key="3">
    <source>
        <dbReference type="EMBL" id="RUS26816.1"/>
    </source>
</evidence>
<sequence>MSNTSTLALLVMALLATTAVSIPFGYRPLYSPYHCGSYASRLYSYYSGRPLYTCPNFYPPGGCHSSGCGAYTQPYGVPYTQPYIGNGHHTNAGAGPININNMNSVKIGAMNGAAFPATNANPAEQTTPAPMPETETTATDTGSMAAQSGEGNALQKRSDVCYTCITRKVRKVIYALPSCMGFGAGNCPYSRKMITPIAVPHATPASNNIMINNRNDVVVNMPAMQPQHPDIEVNMPTQPAAPAPVYMAPVQPAPSAVAPAIPANTEEPTPTETESMPSTVAPAIPVNTEEPVPTEIESVPSAVAPRSP</sequence>
<gene>
    <name evidence="3" type="ORF">BC938DRAFT_484084</name>
</gene>